<proteinExistence type="predicted"/>
<dbReference type="Proteomes" id="UP000318720">
    <property type="component" value="Unassembled WGS sequence"/>
</dbReference>
<dbReference type="RefSeq" id="WP_141582225.1">
    <property type="nucleotide sequence ID" value="NZ_SPAY01000235.1"/>
</dbReference>
<keyword evidence="2" id="KW-0288">FMN</keyword>
<evidence type="ECO:0000313" key="6">
    <source>
        <dbReference type="EMBL" id="TQE35118.1"/>
    </source>
</evidence>
<dbReference type="Gene3D" id="3.40.50.360">
    <property type="match status" value="1"/>
</dbReference>
<sequence>MKLVVVAAGLSSPSSTRLLADRLAAATLDHVDAEVEVVELRDLATEIAQHLVTGFPAARLAAALDAVAAADGLIAVTPVFSASYSGLFKSFFDLIDKDALTGKPVLAGATGGTARHSLVTEHALRPLFTYLRALVLPTAVYAASEDWGEEGLAHRIARAGTELARFMTSTGTEATGSSPGPGTETTAPGPGPGRVPAPATAPDVDTTAAIAPRSLHGAITSVDPTDGFGAALVPFEQRLAALSRFSGGARTRPAADS</sequence>
<organism evidence="6 7">
    <name type="scientific">Streptomyces ipomoeae</name>
    <dbReference type="NCBI Taxonomy" id="103232"/>
    <lineage>
        <taxon>Bacteria</taxon>
        <taxon>Bacillati</taxon>
        <taxon>Actinomycetota</taxon>
        <taxon>Actinomycetes</taxon>
        <taxon>Kitasatosporales</taxon>
        <taxon>Streptomycetaceae</taxon>
        <taxon>Streptomyces</taxon>
    </lineage>
</organism>
<dbReference type="InterPro" id="IPR005025">
    <property type="entry name" value="FMN_Rdtase-like_dom"/>
</dbReference>
<evidence type="ECO:0000256" key="4">
    <source>
        <dbReference type="SAM" id="MobiDB-lite"/>
    </source>
</evidence>
<protein>
    <submittedName>
        <fullName evidence="6">Hydroxymethylpyrimidine ABC transporter substrate-binding protein</fullName>
    </submittedName>
</protein>
<dbReference type="NCBIfam" id="TIGR04037">
    <property type="entry name" value="LLM_duo_CE1759"/>
    <property type="match status" value="1"/>
</dbReference>
<dbReference type="EMBL" id="SPAZ01000117">
    <property type="protein sequence ID" value="TQE35118.1"/>
    <property type="molecule type" value="Genomic_DNA"/>
</dbReference>
<evidence type="ECO:0000256" key="1">
    <source>
        <dbReference type="ARBA" id="ARBA00022630"/>
    </source>
</evidence>
<dbReference type="Pfam" id="PF03358">
    <property type="entry name" value="FMN_red"/>
    <property type="match status" value="1"/>
</dbReference>
<dbReference type="PANTHER" id="PTHR43408">
    <property type="entry name" value="FMN REDUCTASE (NADPH)"/>
    <property type="match status" value="1"/>
</dbReference>
<keyword evidence="1" id="KW-0285">Flavoprotein</keyword>
<dbReference type="SUPFAM" id="SSF52218">
    <property type="entry name" value="Flavoproteins"/>
    <property type="match status" value="1"/>
</dbReference>
<dbReference type="InterPro" id="IPR051814">
    <property type="entry name" value="NAD(P)H-dep_FMN_reductase"/>
</dbReference>
<feature type="compositionally biased region" description="Low complexity" evidence="4">
    <location>
        <begin position="174"/>
        <end position="188"/>
    </location>
</feature>
<evidence type="ECO:0000313" key="7">
    <source>
        <dbReference type="Proteomes" id="UP000318720"/>
    </source>
</evidence>
<comment type="caution">
    <text evidence="6">The sequence shown here is derived from an EMBL/GenBank/DDBJ whole genome shotgun (WGS) entry which is preliminary data.</text>
</comment>
<dbReference type="InterPro" id="IPR023932">
    <property type="entry name" value="CE1759_FMN_reduct"/>
</dbReference>
<name>A0AAE9B0H8_9ACTN</name>
<feature type="region of interest" description="Disordered" evidence="4">
    <location>
        <begin position="169"/>
        <end position="201"/>
    </location>
</feature>
<evidence type="ECO:0000259" key="5">
    <source>
        <dbReference type="Pfam" id="PF03358"/>
    </source>
</evidence>
<dbReference type="PANTHER" id="PTHR43408:SF2">
    <property type="entry name" value="FMN REDUCTASE (NADPH)"/>
    <property type="match status" value="1"/>
</dbReference>
<evidence type="ECO:0000256" key="2">
    <source>
        <dbReference type="ARBA" id="ARBA00022643"/>
    </source>
</evidence>
<dbReference type="InterPro" id="IPR029039">
    <property type="entry name" value="Flavoprotein-like_sf"/>
</dbReference>
<evidence type="ECO:0000256" key="3">
    <source>
        <dbReference type="ARBA" id="ARBA00023002"/>
    </source>
</evidence>
<reference evidence="6 7" key="1">
    <citation type="submission" date="2019-03" db="EMBL/GenBank/DDBJ databases">
        <title>Comparative genomic analyses of the sweetpotato soil rot pathogen, Streptomyces ipomoeae.</title>
        <authorList>
            <person name="Ruschel Soares N."/>
            <person name="Badger J.H."/>
            <person name="Huguet-Tapia J.C."/>
            <person name="Clark C.A."/>
            <person name="Pettis G.S."/>
        </authorList>
    </citation>
    <scope>NUCLEOTIDE SEQUENCE [LARGE SCALE GENOMIC DNA]</scope>
    <source>
        <strain evidence="6 7">88-35</strain>
    </source>
</reference>
<dbReference type="AlphaFoldDB" id="A0AAE9B0H8"/>
<gene>
    <name evidence="6" type="ORF">Sipo8835_13965</name>
</gene>
<dbReference type="GO" id="GO:0016491">
    <property type="term" value="F:oxidoreductase activity"/>
    <property type="evidence" value="ECO:0007669"/>
    <property type="project" value="UniProtKB-KW"/>
</dbReference>
<keyword evidence="3" id="KW-0560">Oxidoreductase</keyword>
<feature type="domain" description="NADPH-dependent FMN reductase-like" evidence="5">
    <location>
        <begin position="1"/>
        <end position="147"/>
    </location>
</feature>
<accession>A0AAE9B0H8</accession>